<sequence>MSSSAAGGTAAGSAGSGPQIAVLGAGILGVSAAVQLLRGGASVTLVTDAHPASGASGRSLSWLNSGGGYPPEYHQLRLAGMDRYRTLLAENPDLDWLRFDGGVYWDGGALADRCEAQRDRGYDARLVPASGVAGVAPGLDPAALPAEVLFNPGEGWVSLPHLIRHLLAEFALLGGTLVTAAGPASVIVEGGAAVGLRTESGEVCPADVVLVAAGAGTPALLDGLGVQLQDGSDLAMLVVTEPKAHGLRAVLNTPRVSVRPHPGSRLAMDSTWYLDQITPNDDGGWSVDPQVVLDLVDEASALLAGHPRLVAQSWRIGLKPVPGDGRPVLGELTGLPGCYVAFTHSGATLGLIAGELLAREILSGRRHPMLAPFRPERMAGDVPVRAGHAGIFGQL</sequence>
<dbReference type="PANTHER" id="PTHR13847:SF289">
    <property type="entry name" value="GLYCINE OXIDASE"/>
    <property type="match status" value="1"/>
</dbReference>
<dbReference type="EMBL" id="CP076456">
    <property type="protein sequence ID" value="QWQ36933.1"/>
    <property type="molecule type" value="Genomic_DNA"/>
</dbReference>
<feature type="domain" description="FAD dependent oxidoreductase" evidence="2">
    <location>
        <begin position="20"/>
        <end position="359"/>
    </location>
</feature>
<evidence type="ECO:0000313" key="4">
    <source>
        <dbReference type="Proteomes" id="UP000680588"/>
    </source>
</evidence>
<evidence type="ECO:0000259" key="2">
    <source>
        <dbReference type="Pfam" id="PF01266"/>
    </source>
</evidence>
<dbReference type="GO" id="GO:0005737">
    <property type="term" value="C:cytoplasm"/>
    <property type="evidence" value="ECO:0007669"/>
    <property type="project" value="TreeGrafter"/>
</dbReference>
<gene>
    <name evidence="3" type="ORF">KG104_03805</name>
</gene>
<proteinExistence type="predicted"/>
<organism evidence="3 4">
    <name type="scientific">Arthrobacter sunyaminii</name>
    <dbReference type="NCBI Taxonomy" id="2816859"/>
    <lineage>
        <taxon>Bacteria</taxon>
        <taxon>Bacillati</taxon>
        <taxon>Actinomycetota</taxon>
        <taxon>Actinomycetes</taxon>
        <taxon>Micrococcales</taxon>
        <taxon>Micrococcaceae</taxon>
        <taxon>Arthrobacter</taxon>
    </lineage>
</organism>
<dbReference type="SUPFAM" id="SSF51905">
    <property type="entry name" value="FAD/NAD(P)-binding domain"/>
    <property type="match status" value="1"/>
</dbReference>
<keyword evidence="1" id="KW-0560">Oxidoreductase</keyword>
<dbReference type="Gene3D" id="3.50.50.60">
    <property type="entry name" value="FAD/NAD(P)-binding domain"/>
    <property type="match status" value="1"/>
</dbReference>
<dbReference type="GO" id="GO:0016491">
    <property type="term" value="F:oxidoreductase activity"/>
    <property type="evidence" value="ECO:0007669"/>
    <property type="project" value="UniProtKB-KW"/>
</dbReference>
<dbReference type="Proteomes" id="UP000680588">
    <property type="component" value="Chromosome"/>
</dbReference>
<reference evidence="3" key="1">
    <citation type="submission" date="2021-06" db="EMBL/GenBank/DDBJ databases">
        <title>Novel species in genus Arthrobacter.</title>
        <authorList>
            <person name="Zhang G."/>
        </authorList>
    </citation>
    <scope>NUCLEOTIDE SEQUENCE</scope>
    <source>
        <strain evidence="3">Zg-ZUI122</strain>
    </source>
</reference>
<evidence type="ECO:0000313" key="3">
    <source>
        <dbReference type="EMBL" id="QWQ36933.1"/>
    </source>
</evidence>
<accession>A0A975S6X7</accession>
<dbReference type="InterPro" id="IPR006076">
    <property type="entry name" value="FAD-dep_OxRdtase"/>
</dbReference>
<dbReference type="Pfam" id="PF01266">
    <property type="entry name" value="DAO"/>
    <property type="match status" value="1"/>
</dbReference>
<protein>
    <submittedName>
        <fullName evidence="3">FAD-binding oxidoreductase</fullName>
    </submittedName>
</protein>
<keyword evidence="4" id="KW-1185">Reference proteome</keyword>
<dbReference type="PANTHER" id="PTHR13847">
    <property type="entry name" value="SARCOSINE DEHYDROGENASE-RELATED"/>
    <property type="match status" value="1"/>
</dbReference>
<dbReference type="AlphaFoldDB" id="A0A975S6X7"/>
<name>A0A975S6X7_9MICC</name>
<dbReference type="RefSeq" id="WP_104161563.1">
    <property type="nucleotide sequence ID" value="NZ_CP076456.1"/>
</dbReference>
<dbReference type="KEGG" id="asun:KG104_03805"/>
<evidence type="ECO:0000256" key="1">
    <source>
        <dbReference type="ARBA" id="ARBA00023002"/>
    </source>
</evidence>
<dbReference type="Gene3D" id="3.30.9.10">
    <property type="entry name" value="D-Amino Acid Oxidase, subunit A, domain 2"/>
    <property type="match status" value="1"/>
</dbReference>
<dbReference type="InterPro" id="IPR036188">
    <property type="entry name" value="FAD/NAD-bd_sf"/>
</dbReference>